<evidence type="ECO:0000256" key="1">
    <source>
        <dbReference type="ARBA" id="ARBA00005851"/>
    </source>
</evidence>
<proteinExistence type="inferred from homology"/>
<dbReference type="Pfam" id="PF01187">
    <property type="entry name" value="MIF"/>
    <property type="match status" value="1"/>
</dbReference>
<accession>A0A7R9L656</accession>
<dbReference type="EMBL" id="CAJPIZ010015307">
    <property type="protein sequence ID" value="CAG2115211.1"/>
    <property type="molecule type" value="Genomic_DNA"/>
</dbReference>
<name>A0A7R9L656_9ACAR</name>
<gene>
    <name evidence="2" type="ORF">OSB1V03_LOCUS15175</name>
</gene>
<keyword evidence="3" id="KW-1185">Reference proteome</keyword>
<evidence type="ECO:0000313" key="3">
    <source>
        <dbReference type="Proteomes" id="UP000759131"/>
    </source>
</evidence>
<sequence length="128" mass="14428">MPIMQLYITLPARRVPQDFPQKITVVLSQVIANTPPNAMNIHVMTDQNFYTGNDPERTKHSGYAMLYAMATGSPDDNRRIITALYALVKQELGIDQKHFFVLINDVDPNMCGYKGKLLADMLKSIVVD</sequence>
<evidence type="ECO:0000313" key="2">
    <source>
        <dbReference type="EMBL" id="CAD7634781.1"/>
    </source>
</evidence>
<dbReference type="OrthoDB" id="255819at2759"/>
<dbReference type="SUPFAM" id="SSF55331">
    <property type="entry name" value="Tautomerase/MIF"/>
    <property type="match status" value="1"/>
</dbReference>
<dbReference type="Proteomes" id="UP000759131">
    <property type="component" value="Unassembled WGS sequence"/>
</dbReference>
<evidence type="ECO:0008006" key="4">
    <source>
        <dbReference type="Google" id="ProtNLM"/>
    </source>
</evidence>
<dbReference type="AlphaFoldDB" id="A0A7R9L656"/>
<comment type="similarity">
    <text evidence="1">Belongs to the MIF family.</text>
</comment>
<protein>
    <recommendedName>
        <fullName evidence="4">Macrophage migration inhibitory factor</fullName>
    </recommendedName>
</protein>
<organism evidence="2">
    <name type="scientific">Medioppia subpectinata</name>
    <dbReference type="NCBI Taxonomy" id="1979941"/>
    <lineage>
        <taxon>Eukaryota</taxon>
        <taxon>Metazoa</taxon>
        <taxon>Ecdysozoa</taxon>
        <taxon>Arthropoda</taxon>
        <taxon>Chelicerata</taxon>
        <taxon>Arachnida</taxon>
        <taxon>Acari</taxon>
        <taxon>Acariformes</taxon>
        <taxon>Sarcoptiformes</taxon>
        <taxon>Oribatida</taxon>
        <taxon>Brachypylina</taxon>
        <taxon>Oppioidea</taxon>
        <taxon>Oppiidae</taxon>
        <taxon>Medioppia</taxon>
    </lineage>
</organism>
<dbReference type="EMBL" id="OC869882">
    <property type="protein sequence ID" value="CAD7634781.1"/>
    <property type="molecule type" value="Genomic_DNA"/>
</dbReference>
<dbReference type="InterPro" id="IPR014347">
    <property type="entry name" value="Tautomerase/MIF_sf"/>
</dbReference>
<dbReference type="InterPro" id="IPR001398">
    <property type="entry name" value="Macrophage_inhib_fac"/>
</dbReference>
<dbReference type="Gene3D" id="3.30.429.10">
    <property type="entry name" value="Macrophage Migration Inhibitory Factor"/>
    <property type="match status" value="1"/>
</dbReference>
<reference evidence="2" key="1">
    <citation type="submission" date="2020-11" db="EMBL/GenBank/DDBJ databases">
        <authorList>
            <person name="Tran Van P."/>
        </authorList>
    </citation>
    <scope>NUCLEOTIDE SEQUENCE</scope>
</reference>